<feature type="region of interest" description="Disordered" evidence="4">
    <location>
        <begin position="430"/>
        <end position="516"/>
    </location>
</feature>
<comment type="caution">
    <text evidence="7">The sequence shown here is derived from an EMBL/GenBank/DDBJ whole genome shotgun (WGS) entry which is preliminary data.</text>
</comment>
<dbReference type="EC" id="3.2.1.23" evidence="3"/>
<dbReference type="EMBL" id="MTKT01003181">
    <property type="protein sequence ID" value="OWM76562.1"/>
    <property type="molecule type" value="Genomic_DNA"/>
</dbReference>
<dbReference type="InterPro" id="IPR017853">
    <property type="entry name" value="GH"/>
</dbReference>
<gene>
    <name evidence="7" type="ORF">CDL15_Pgr005526</name>
</gene>
<name>A0A218WX02_PUNGR</name>
<comment type="catalytic activity">
    <reaction evidence="1">
        <text>Hydrolysis of terminal non-reducing beta-D-galactose residues in beta-D-galactosides.</text>
        <dbReference type="EC" id="3.2.1.23"/>
    </reaction>
</comment>
<dbReference type="GO" id="GO:0005975">
    <property type="term" value="P:carbohydrate metabolic process"/>
    <property type="evidence" value="ECO:0007669"/>
    <property type="project" value="InterPro"/>
</dbReference>
<evidence type="ECO:0000256" key="4">
    <source>
        <dbReference type="SAM" id="MobiDB-lite"/>
    </source>
</evidence>
<dbReference type="Proteomes" id="UP000197138">
    <property type="component" value="Unassembled WGS sequence"/>
</dbReference>
<keyword evidence="5" id="KW-0732">Signal</keyword>
<proteinExistence type="inferred from homology"/>
<feature type="domain" description="Glycoside hydrolase 35 catalytic" evidence="6">
    <location>
        <begin position="333"/>
        <end position="388"/>
    </location>
</feature>
<feature type="compositionally biased region" description="Basic residues" evidence="4">
    <location>
        <begin position="461"/>
        <end position="484"/>
    </location>
</feature>
<reference evidence="8" key="1">
    <citation type="journal article" date="2017" name="Plant J.">
        <title>The pomegranate (Punica granatum L.) genome and the genomics of punicalagin biosynthesis.</title>
        <authorList>
            <person name="Qin G."/>
            <person name="Xu C."/>
            <person name="Ming R."/>
            <person name="Tang H."/>
            <person name="Guyot R."/>
            <person name="Kramer E.M."/>
            <person name="Hu Y."/>
            <person name="Yi X."/>
            <person name="Qi Y."/>
            <person name="Xu X."/>
            <person name="Gao Z."/>
            <person name="Pan H."/>
            <person name="Jian J."/>
            <person name="Tian Y."/>
            <person name="Yue Z."/>
            <person name="Xu Y."/>
        </authorList>
    </citation>
    <scope>NUCLEOTIDE SEQUENCE [LARGE SCALE GENOMIC DNA]</scope>
    <source>
        <strain evidence="8">cv. Dabenzi</strain>
    </source>
</reference>
<organism evidence="7 8">
    <name type="scientific">Punica granatum</name>
    <name type="common">Pomegranate</name>
    <dbReference type="NCBI Taxonomy" id="22663"/>
    <lineage>
        <taxon>Eukaryota</taxon>
        <taxon>Viridiplantae</taxon>
        <taxon>Streptophyta</taxon>
        <taxon>Embryophyta</taxon>
        <taxon>Tracheophyta</taxon>
        <taxon>Spermatophyta</taxon>
        <taxon>Magnoliopsida</taxon>
        <taxon>eudicotyledons</taxon>
        <taxon>Gunneridae</taxon>
        <taxon>Pentapetalae</taxon>
        <taxon>rosids</taxon>
        <taxon>malvids</taxon>
        <taxon>Myrtales</taxon>
        <taxon>Lythraceae</taxon>
        <taxon>Punica</taxon>
    </lineage>
</organism>
<feature type="chain" id="PRO_5012013284" description="beta-galactosidase" evidence="5">
    <location>
        <begin position="23"/>
        <end position="516"/>
    </location>
</feature>
<sequence>MLSILFFSTFFLTLSLLFLSFSLYTNKLRSPRPESNPDTAACKDDSISPPAPELSLAESEGLSGQPDRDSDPAQGQGPKRKKKKSKRPDLDKEEEQSIGGGDEKKVVGSGLSADLGSRDKPELICLYPFTSSGSATQRRIKQQYDELVKSHDSKGLALAQVDEFAKCLVEARNELQHNSVVIHRKFPIAKALLFKADKSSFDQVRQQIYKLELEQKRLEEDAFAYNWLQQQLKISPAYKKILEISASRELKAKSGELVESKDADLPEILSPVNIMNLLSTVMFSNEVFLRDCSLKLFSQTAGRNSGNQDHAQAEDDVDVGSPGASVSYDSRAITINGHGKILISGSIHCPRSTPEMWPDITQKANEGGIDVTQIYVFWNGHEPSPGKPHRVTVQAPMLSILFFSTFFLTLLPPLSPLPLLFSLHQQAPQPLPRVQSRHSSTQRRQHQPTSPRTVISGRTGIRTRLRARAPKGRRRGKKKRARKSNKPDLDKKEEQSTGGGDEKKVVGSWLSADVEG</sequence>
<dbReference type="InterPro" id="IPR001944">
    <property type="entry name" value="Glycoside_Hdrlase_35"/>
</dbReference>
<accession>A0A218WX02</accession>
<dbReference type="GO" id="GO:0004565">
    <property type="term" value="F:beta-galactosidase activity"/>
    <property type="evidence" value="ECO:0007669"/>
    <property type="project" value="UniProtKB-EC"/>
</dbReference>
<dbReference type="PRINTS" id="PR00742">
    <property type="entry name" value="GLHYDRLASE35"/>
</dbReference>
<dbReference type="Pfam" id="PF01301">
    <property type="entry name" value="Glyco_hydro_35"/>
    <property type="match status" value="1"/>
</dbReference>
<feature type="region of interest" description="Disordered" evidence="4">
    <location>
        <begin position="29"/>
        <end position="114"/>
    </location>
</feature>
<evidence type="ECO:0000313" key="8">
    <source>
        <dbReference type="Proteomes" id="UP000197138"/>
    </source>
</evidence>
<dbReference type="PANTHER" id="PTHR35991">
    <property type="entry name" value="CA-RESPONSIVE PROTEIN"/>
    <property type="match status" value="1"/>
</dbReference>
<feature type="compositionally biased region" description="Basic and acidic residues" evidence="4">
    <location>
        <begin position="485"/>
        <end position="505"/>
    </location>
</feature>
<dbReference type="AlphaFoldDB" id="A0A218WX02"/>
<evidence type="ECO:0000256" key="3">
    <source>
        <dbReference type="ARBA" id="ARBA00012756"/>
    </source>
</evidence>
<dbReference type="InterPro" id="IPR031330">
    <property type="entry name" value="Gly_Hdrlase_35_cat"/>
</dbReference>
<comment type="similarity">
    <text evidence="2">Belongs to the glycosyl hydrolase 35 family.</text>
</comment>
<evidence type="ECO:0000256" key="5">
    <source>
        <dbReference type="SAM" id="SignalP"/>
    </source>
</evidence>
<evidence type="ECO:0000259" key="6">
    <source>
        <dbReference type="Pfam" id="PF01301"/>
    </source>
</evidence>
<dbReference type="PANTHER" id="PTHR35991:SF1">
    <property type="entry name" value="CA-RESPONSIVE PROTEIN"/>
    <property type="match status" value="1"/>
</dbReference>
<protein>
    <recommendedName>
        <fullName evidence="3">beta-galactosidase</fullName>
        <ecNumber evidence="3">3.2.1.23</ecNumber>
    </recommendedName>
</protein>
<evidence type="ECO:0000256" key="2">
    <source>
        <dbReference type="ARBA" id="ARBA00009809"/>
    </source>
</evidence>
<evidence type="ECO:0000313" key="7">
    <source>
        <dbReference type="EMBL" id="OWM76562.1"/>
    </source>
</evidence>
<feature type="signal peptide" evidence="5">
    <location>
        <begin position="1"/>
        <end position="22"/>
    </location>
</feature>
<dbReference type="SUPFAM" id="SSF51445">
    <property type="entry name" value="(Trans)glycosidases"/>
    <property type="match status" value="1"/>
</dbReference>
<evidence type="ECO:0000256" key="1">
    <source>
        <dbReference type="ARBA" id="ARBA00001412"/>
    </source>
</evidence>
<dbReference type="Gene3D" id="3.20.20.80">
    <property type="entry name" value="Glycosidases"/>
    <property type="match status" value="1"/>
</dbReference>